<feature type="transmembrane region" description="Helical" evidence="1">
    <location>
        <begin position="106"/>
        <end position="128"/>
    </location>
</feature>
<feature type="transmembrane region" description="Helical" evidence="1">
    <location>
        <begin position="202"/>
        <end position="220"/>
    </location>
</feature>
<evidence type="ECO:0008006" key="4">
    <source>
        <dbReference type="Google" id="ProtNLM"/>
    </source>
</evidence>
<sequence>METTFNFNRFMLLVRRQWIGVGKIYLMAWGVLAGLLLFFYILFAGSAGYATNVESIVAMLEFRSSFFVFLGLFYMTIISSSYFSQLGEKAKASFELLLPASRLEKFMAALFYTAILATVSYILIFWIVDFGFVTYLKSKLISVTTTLQVESGPAVETQLLVNFYQIPFPKEVYYFIFLPYLLGSIFLLGSIYFRNFQYIKTAISLFAYVILFAFCMYKASRWFLGGTISQGNGFWESRSTVFMVVCIGGIVLTLLLWTVAYLRLKEKEV</sequence>
<feature type="transmembrane region" description="Helical" evidence="1">
    <location>
        <begin position="65"/>
        <end position="85"/>
    </location>
</feature>
<proteinExistence type="predicted"/>
<reference evidence="2 3" key="1">
    <citation type="submission" date="2024-04" db="EMBL/GenBank/DDBJ databases">
        <title>Albibacterium profundi sp. nov., isolated from sediment of the Challenger Deep of Mariana Trench.</title>
        <authorList>
            <person name="Wang Y."/>
        </authorList>
    </citation>
    <scope>NUCLEOTIDE SEQUENCE [LARGE SCALE GENOMIC DNA]</scope>
    <source>
        <strain evidence="2 3">RHL897</strain>
    </source>
</reference>
<keyword evidence="1" id="KW-0812">Transmembrane</keyword>
<keyword evidence="1" id="KW-1133">Transmembrane helix</keyword>
<evidence type="ECO:0000313" key="2">
    <source>
        <dbReference type="EMBL" id="MFB5944869.1"/>
    </source>
</evidence>
<evidence type="ECO:0000256" key="1">
    <source>
        <dbReference type="SAM" id="Phobius"/>
    </source>
</evidence>
<evidence type="ECO:0000313" key="3">
    <source>
        <dbReference type="Proteomes" id="UP001580928"/>
    </source>
</evidence>
<dbReference type="Proteomes" id="UP001580928">
    <property type="component" value="Unassembled WGS sequence"/>
</dbReference>
<dbReference type="RefSeq" id="WP_375556428.1">
    <property type="nucleotide sequence ID" value="NZ_JBBVGT010000002.1"/>
</dbReference>
<name>A0ABV5CBH9_9SPHI</name>
<protein>
    <recommendedName>
        <fullName evidence="4">ABC transporter permease</fullName>
    </recommendedName>
</protein>
<keyword evidence="3" id="KW-1185">Reference proteome</keyword>
<dbReference type="EMBL" id="JBBVGT010000002">
    <property type="protein sequence ID" value="MFB5944869.1"/>
    <property type="molecule type" value="Genomic_DNA"/>
</dbReference>
<feature type="transmembrane region" description="Helical" evidence="1">
    <location>
        <begin position="172"/>
        <end position="193"/>
    </location>
</feature>
<feature type="transmembrane region" description="Helical" evidence="1">
    <location>
        <begin position="24"/>
        <end position="45"/>
    </location>
</feature>
<comment type="caution">
    <text evidence="2">The sequence shown here is derived from an EMBL/GenBank/DDBJ whole genome shotgun (WGS) entry which is preliminary data.</text>
</comment>
<organism evidence="2 3">
    <name type="scientific">Albibacterium profundi</name>
    <dbReference type="NCBI Taxonomy" id="3134906"/>
    <lineage>
        <taxon>Bacteria</taxon>
        <taxon>Pseudomonadati</taxon>
        <taxon>Bacteroidota</taxon>
        <taxon>Sphingobacteriia</taxon>
        <taxon>Sphingobacteriales</taxon>
        <taxon>Sphingobacteriaceae</taxon>
        <taxon>Albibacterium</taxon>
    </lineage>
</organism>
<accession>A0ABV5CBH9</accession>
<keyword evidence="1" id="KW-0472">Membrane</keyword>
<feature type="transmembrane region" description="Helical" evidence="1">
    <location>
        <begin position="240"/>
        <end position="262"/>
    </location>
</feature>
<gene>
    <name evidence="2" type="ORF">WKR92_03385</name>
</gene>